<reference evidence="1" key="2">
    <citation type="submission" date="2018-05" db="EMBL/GenBank/DDBJ databases">
        <title>OmerRS3 (Oryza meridionalis Reference Sequence Version 3).</title>
        <authorList>
            <person name="Zhang J."/>
            <person name="Kudrna D."/>
            <person name="Lee S."/>
            <person name="Talag J."/>
            <person name="Welchert J."/>
            <person name="Wing R.A."/>
        </authorList>
    </citation>
    <scope>NUCLEOTIDE SEQUENCE [LARGE SCALE GENOMIC DNA]</scope>
    <source>
        <strain evidence="1">cv. OR44</strain>
    </source>
</reference>
<organism evidence="1">
    <name type="scientific">Oryza meridionalis</name>
    <dbReference type="NCBI Taxonomy" id="40149"/>
    <lineage>
        <taxon>Eukaryota</taxon>
        <taxon>Viridiplantae</taxon>
        <taxon>Streptophyta</taxon>
        <taxon>Embryophyta</taxon>
        <taxon>Tracheophyta</taxon>
        <taxon>Spermatophyta</taxon>
        <taxon>Magnoliopsida</taxon>
        <taxon>Liliopsida</taxon>
        <taxon>Poales</taxon>
        <taxon>Poaceae</taxon>
        <taxon>BOP clade</taxon>
        <taxon>Oryzoideae</taxon>
        <taxon>Oryzeae</taxon>
        <taxon>Oryzinae</taxon>
        <taxon>Oryza</taxon>
    </lineage>
</organism>
<sequence>MPTRLWTGVWMSKPSIFLPSTWNVRIEVGALLSVVTKLHAFTLMTNGADDSDERRELDHIVRVKLGLLPIVAVLADSYGVFWK</sequence>
<reference evidence="1" key="1">
    <citation type="submission" date="2015-04" db="UniProtKB">
        <authorList>
            <consortium name="EnsemblPlants"/>
        </authorList>
    </citation>
    <scope>IDENTIFICATION</scope>
</reference>
<proteinExistence type="predicted"/>
<evidence type="ECO:0000313" key="1">
    <source>
        <dbReference type="EnsemblPlants" id="OMERI03G09700.1"/>
    </source>
</evidence>
<dbReference type="AlphaFoldDB" id="A0A0E0CXZ6"/>
<dbReference type="Proteomes" id="UP000008021">
    <property type="component" value="Chromosome 3"/>
</dbReference>
<keyword evidence="2" id="KW-1185">Reference proteome</keyword>
<evidence type="ECO:0000313" key="2">
    <source>
        <dbReference type="Proteomes" id="UP000008021"/>
    </source>
</evidence>
<protein>
    <submittedName>
        <fullName evidence="1">Uncharacterized protein</fullName>
    </submittedName>
</protein>
<dbReference type="Gramene" id="OMERI03G09700.1">
    <property type="protein sequence ID" value="OMERI03G09700.1"/>
    <property type="gene ID" value="OMERI03G09700"/>
</dbReference>
<dbReference type="HOGENOM" id="CLU_2546431_0_0_1"/>
<name>A0A0E0CXZ6_9ORYZ</name>
<dbReference type="EnsemblPlants" id="OMERI03G09700.1">
    <property type="protein sequence ID" value="OMERI03G09700.1"/>
    <property type="gene ID" value="OMERI03G09700"/>
</dbReference>
<accession>A0A0E0CXZ6</accession>